<dbReference type="InterPro" id="IPR045339">
    <property type="entry name" value="DUF6534"/>
</dbReference>
<keyword evidence="2" id="KW-0812">Transmembrane</keyword>
<evidence type="ECO:0000259" key="3">
    <source>
        <dbReference type="Pfam" id="PF20152"/>
    </source>
</evidence>
<dbReference type="PANTHER" id="PTHR40465">
    <property type="entry name" value="CHROMOSOME 1, WHOLE GENOME SHOTGUN SEQUENCE"/>
    <property type="match status" value="1"/>
</dbReference>
<accession>A0AAW0CRQ9</accession>
<feature type="region of interest" description="Disordered" evidence="1">
    <location>
        <begin position="250"/>
        <end position="290"/>
    </location>
</feature>
<comment type="caution">
    <text evidence="4">The sequence shown here is derived from an EMBL/GenBank/DDBJ whole genome shotgun (WGS) entry which is preliminary data.</text>
</comment>
<dbReference type="AlphaFoldDB" id="A0AAW0CRQ9"/>
<keyword evidence="5" id="KW-1185">Reference proteome</keyword>
<evidence type="ECO:0000313" key="5">
    <source>
        <dbReference type="Proteomes" id="UP001383192"/>
    </source>
</evidence>
<evidence type="ECO:0000256" key="2">
    <source>
        <dbReference type="SAM" id="Phobius"/>
    </source>
</evidence>
<name>A0AAW0CRQ9_9AGAR</name>
<protein>
    <recommendedName>
        <fullName evidence="3">DUF6534 domain-containing protein</fullName>
    </recommendedName>
</protein>
<feature type="transmembrane region" description="Helical" evidence="2">
    <location>
        <begin position="141"/>
        <end position="164"/>
    </location>
</feature>
<feature type="transmembrane region" description="Helical" evidence="2">
    <location>
        <begin position="185"/>
        <end position="204"/>
    </location>
</feature>
<feature type="domain" description="DUF6534" evidence="3">
    <location>
        <begin position="150"/>
        <end position="235"/>
    </location>
</feature>
<feature type="transmembrane region" description="Helical" evidence="2">
    <location>
        <begin position="210"/>
        <end position="231"/>
    </location>
</feature>
<evidence type="ECO:0000313" key="4">
    <source>
        <dbReference type="EMBL" id="KAK7041956.1"/>
    </source>
</evidence>
<sequence>MTCHTVYHYSKPLFKENGPYMYVAAPIADLACVDAIPNSQAAEAIGLKCRLSYSPQAKLFSPLAQLFRTHGISQYVPHAHNTTPEACAQGITVTNGKVYRKPLLAIFIFLVTAQFGFGLYVSISAFLLWELTKLFTLVYPGLVPMYVIRVVVDGLAAAVLCTVLHDSKAEFRGSVKLVRTLIIYAMNRFLLTTLVVIMQTIVLLVRPQSIWAMVIDFVTVHLYVNSLLATLNARNRLRMIQSHPPTYIQSGSGKYQTGGTRHEIDTQDSTRFQPPHEGRETRAVQSKSKTSVNVVLDEGSGYESDGIKVRTETFVMTDLEPNRKNAPSGNLV</sequence>
<feature type="compositionally biased region" description="Polar residues" evidence="1">
    <location>
        <begin position="250"/>
        <end position="259"/>
    </location>
</feature>
<dbReference type="EMBL" id="JAYKXP010000031">
    <property type="protein sequence ID" value="KAK7041956.1"/>
    <property type="molecule type" value="Genomic_DNA"/>
</dbReference>
<gene>
    <name evidence="4" type="ORF">VNI00_008938</name>
</gene>
<dbReference type="Pfam" id="PF20152">
    <property type="entry name" value="DUF6534"/>
    <property type="match status" value="1"/>
</dbReference>
<dbReference type="PANTHER" id="PTHR40465:SF1">
    <property type="entry name" value="DUF6534 DOMAIN-CONTAINING PROTEIN"/>
    <property type="match status" value="1"/>
</dbReference>
<reference evidence="4 5" key="1">
    <citation type="submission" date="2024-01" db="EMBL/GenBank/DDBJ databases">
        <title>A draft genome for a cacao thread blight-causing isolate of Paramarasmius palmivorus.</title>
        <authorList>
            <person name="Baruah I.K."/>
            <person name="Bukari Y."/>
            <person name="Amoako-Attah I."/>
            <person name="Meinhardt L.W."/>
            <person name="Bailey B.A."/>
            <person name="Cohen S.P."/>
        </authorList>
    </citation>
    <scope>NUCLEOTIDE SEQUENCE [LARGE SCALE GENOMIC DNA]</scope>
    <source>
        <strain evidence="4 5">GH-12</strain>
    </source>
</reference>
<feature type="transmembrane region" description="Helical" evidence="2">
    <location>
        <begin position="103"/>
        <end position="129"/>
    </location>
</feature>
<evidence type="ECO:0000256" key="1">
    <source>
        <dbReference type="SAM" id="MobiDB-lite"/>
    </source>
</evidence>
<organism evidence="4 5">
    <name type="scientific">Paramarasmius palmivorus</name>
    <dbReference type="NCBI Taxonomy" id="297713"/>
    <lineage>
        <taxon>Eukaryota</taxon>
        <taxon>Fungi</taxon>
        <taxon>Dikarya</taxon>
        <taxon>Basidiomycota</taxon>
        <taxon>Agaricomycotina</taxon>
        <taxon>Agaricomycetes</taxon>
        <taxon>Agaricomycetidae</taxon>
        <taxon>Agaricales</taxon>
        <taxon>Marasmiineae</taxon>
        <taxon>Marasmiaceae</taxon>
        <taxon>Paramarasmius</taxon>
    </lineage>
</organism>
<keyword evidence="2" id="KW-0472">Membrane</keyword>
<proteinExistence type="predicted"/>
<keyword evidence="2" id="KW-1133">Transmembrane helix</keyword>
<dbReference type="Proteomes" id="UP001383192">
    <property type="component" value="Unassembled WGS sequence"/>
</dbReference>